<keyword evidence="2" id="KW-1185">Reference proteome</keyword>
<dbReference type="AlphaFoldDB" id="A0A7D3XJN1"/>
<name>A0A7D3XJN1_9BACL</name>
<dbReference type="Proteomes" id="UP000503088">
    <property type="component" value="Chromosome"/>
</dbReference>
<gene>
    <name evidence="1" type="ORF">GXN76_12785</name>
</gene>
<sequence length="64" mass="7369">MNKKELNQKVVRLQELIQKGHVQFERPSAITDSLDKIGYDQKGQVDPKTVDKNVKALLLVVEMY</sequence>
<dbReference type="RefSeq" id="WP_173223754.1">
    <property type="nucleotide sequence ID" value="NZ_CP048104.1"/>
</dbReference>
<dbReference type="EMBL" id="CP048104">
    <property type="protein sequence ID" value="QKG85264.1"/>
    <property type="molecule type" value="Genomic_DNA"/>
</dbReference>
<reference evidence="1 2" key="1">
    <citation type="submission" date="2020-01" db="EMBL/GenBank/DDBJ databases">
        <authorList>
            <person name="Gulvik C.A."/>
            <person name="Batra D.G."/>
        </authorList>
    </citation>
    <scope>NUCLEOTIDE SEQUENCE [LARGE SCALE GENOMIC DNA]</scope>
    <source>
        <strain evidence="1 2">W9323</strain>
    </source>
</reference>
<protein>
    <submittedName>
        <fullName evidence="1">Uncharacterized protein</fullName>
    </submittedName>
</protein>
<dbReference type="KEGG" id="kpul:GXN76_12785"/>
<evidence type="ECO:0000313" key="1">
    <source>
        <dbReference type="EMBL" id="QKG85264.1"/>
    </source>
</evidence>
<evidence type="ECO:0000313" key="2">
    <source>
        <dbReference type="Proteomes" id="UP000503088"/>
    </source>
</evidence>
<proteinExistence type="predicted"/>
<accession>A0A7D3XJN1</accession>
<organism evidence="1 2">
    <name type="scientific">Kroppenstedtia pulmonis</name>
    <dbReference type="NCBI Taxonomy" id="1380685"/>
    <lineage>
        <taxon>Bacteria</taxon>
        <taxon>Bacillati</taxon>
        <taxon>Bacillota</taxon>
        <taxon>Bacilli</taxon>
        <taxon>Bacillales</taxon>
        <taxon>Thermoactinomycetaceae</taxon>
        <taxon>Kroppenstedtia</taxon>
    </lineage>
</organism>